<protein>
    <submittedName>
        <fullName evidence="1">GL19743</fullName>
    </submittedName>
</protein>
<organism evidence="2">
    <name type="scientific">Drosophila persimilis</name>
    <name type="common">Fruit fly</name>
    <dbReference type="NCBI Taxonomy" id="7234"/>
    <lineage>
        <taxon>Eukaryota</taxon>
        <taxon>Metazoa</taxon>
        <taxon>Ecdysozoa</taxon>
        <taxon>Arthropoda</taxon>
        <taxon>Hexapoda</taxon>
        <taxon>Insecta</taxon>
        <taxon>Pterygota</taxon>
        <taxon>Neoptera</taxon>
        <taxon>Endopterygota</taxon>
        <taxon>Diptera</taxon>
        <taxon>Brachycera</taxon>
        <taxon>Muscomorpha</taxon>
        <taxon>Ephydroidea</taxon>
        <taxon>Drosophilidae</taxon>
        <taxon>Drosophila</taxon>
        <taxon>Sophophora</taxon>
    </lineage>
</organism>
<accession>B4HB48</accession>
<proteinExistence type="predicted"/>
<dbReference type="AlphaFoldDB" id="B4HB48"/>
<dbReference type="Proteomes" id="UP000008744">
    <property type="component" value="Unassembled WGS sequence"/>
</dbReference>
<gene>
    <name evidence="1" type="primary">Dper\GL19743</name>
    <name evidence="1" type="ORF">Dper_GL19743</name>
</gene>
<keyword evidence="2" id="KW-1185">Reference proteome</keyword>
<sequence length="68" mass="7297">MHYSHRSDKAVAEEIQRAVVRQLLDHIKGVPETVPEGGIVPISVSFSLMSKESSMEALVQGPTAAGSH</sequence>
<dbReference type="EMBL" id="CH479247">
    <property type="protein sequence ID" value="EDW37851.1"/>
    <property type="molecule type" value="Genomic_DNA"/>
</dbReference>
<reference evidence="1 2" key="1">
    <citation type="journal article" date="2007" name="Nature">
        <title>Evolution of genes and genomes on the Drosophila phylogeny.</title>
        <authorList>
            <consortium name="Drosophila 12 Genomes Consortium"/>
            <person name="Clark A.G."/>
            <person name="Eisen M.B."/>
            <person name="Smith D.R."/>
            <person name="Bergman C.M."/>
            <person name="Oliver B."/>
            <person name="Markow T.A."/>
            <person name="Kaufman T.C."/>
            <person name="Kellis M."/>
            <person name="Gelbart W."/>
            <person name="Iyer V.N."/>
            <person name="Pollard D.A."/>
            <person name="Sackton T.B."/>
            <person name="Larracuente A.M."/>
            <person name="Singh N.D."/>
            <person name="Abad J.P."/>
            <person name="Abt D.N."/>
            <person name="Adryan B."/>
            <person name="Aguade M."/>
            <person name="Akashi H."/>
            <person name="Anderson W.W."/>
            <person name="Aquadro C.F."/>
            <person name="Ardell D.H."/>
            <person name="Arguello R."/>
            <person name="Artieri C.G."/>
            <person name="Barbash D.A."/>
            <person name="Barker D."/>
            <person name="Barsanti P."/>
            <person name="Batterham P."/>
            <person name="Batzoglou S."/>
            <person name="Begun D."/>
            <person name="Bhutkar A."/>
            <person name="Blanco E."/>
            <person name="Bosak S.A."/>
            <person name="Bradley R.K."/>
            <person name="Brand A.D."/>
            <person name="Brent M.R."/>
            <person name="Brooks A.N."/>
            <person name="Brown R.H."/>
            <person name="Butlin R.K."/>
            <person name="Caggese C."/>
            <person name="Calvi B.R."/>
            <person name="Bernardo de Carvalho A."/>
            <person name="Caspi A."/>
            <person name="Castrezana S."/>
            <person name="Celniker S.E."/>
            <person name="Chang J.L."/>
            <person name="Chapple C."/>
            <person name="Chatterji S."/>
            <person name="Chinwalla A."/>
            <person name="Civetta A."/>
            <person name="Clifton S.W."/>
            <person name="Comeron J.M."/>
            <person name="Costello J.C."/>
            <person name="Coyne J.A."/>
            <person name="Daub J."/>
            <person name="David R.G."/>
            <person name="Delcher A.L."/>
            <person name="Delehaunty K."/>
            <person name="Do C.B."/>
            <person name="Ebling H."/>
            <person name="Edwards K."/>
            <person name="Eickbush T."/>
            <person name="Evans J.D."/>
            <person name="Filipski A."/>
            <person name="Findeiss S."/>
            <person name="Freyhult E."/>
            <person name="Fulton L."/>
            <person name="Fulton R."/>
            <person name="Garcia A.C."/>
            <person name="Gardiner A."/>
            <person name="Garfield D.A."/>
            <person name="Garvin B.E."/>
            <person name="Gibson G."/>
            <person name="Gilbert D."/>
            <person name="Gnerre S."/>
            <person name="Godfrey J."/>
            <person name="Good R."/>
            <person name="Gotea V."/>
            <person name="Gravely B."/>
            <person name="Greenberg A.J."/>
            <person name="Griffiths-Jones S."/>
            <person name="Gross S."/>
            <person name="Guigo R."/>
            <person name="Gustafson E.A."/>
            <person name="Haerty W."/>
            <person name="Hahn M.W."/>
            <person name="Halligan D.L."/>
            <person name="Halpern A.L."/>
            <person name="Halter G.M."/>
            <person name="Han M.V."/>
            <person name="Heger A."/>
            <person name="Hillier L."/>
            <person name="Hinrichs A.S."/>
            <person name="Holmes I."/>
            <person name="Hoskins R.A."/>
            <person name="Hubisz M.J."/>
            <person name="Hultmark D."/>
            <person name="Huntley M.A."/>
            <person name="Jaffe D.B."/>
            <person name="Jagadeeshan S."/>
            <person name="Jeck W.R."/>
            <person name="Johnson J."/>
            <person name="Jones C.D."/>
            <person name="Jordan W.C."/>
            <person name="Karpen G.H."/>
            <person name="Kataoka E."/>
            <person name="Keightley P.D."/>
            <person name="Kheradpour P."/>
            <person name="Kirkness E.F."/>
            <person name="Koerich L.B."/>
            <person name="Kristiansen K."/>
            <person name="Kudrna D."/>
            <person name="Kulathinal R.J."/>
            <person name="Kumar S."/>
            <person name="Kwok R."/>
            <person name="Lander E."/>
            <person name="Langley C.H."/>
            <person name="Lapoint R."/>
            <person name="Lazzaro B.P."/>
            <person name="Lee S.J."/>
            <person name="Levesque L."/>
            <person name="Li R."/>
            <person name="Lin C.F."/>
            <person name="Lin M.F."/>
            <person name="Lindblad-Toh K."/>
            <person name="Llopart A."/>
            <person name="Long M."/>
            <person name="Low L."/>
            <person name="Lozovsky E."/>
            <person name="Lu J."/>
            <person name="Luo M."/>
            <person name="Machado C.A."/>
            <person name="Makalowski W."/>
            <person name="Marzo M."/>
            <person name="Matsuda M."/>
            <person name="Matzkin L."/>
            <person name="McAllister B."/>
            <person name="McBride C.S."/>
            <person name="McKernan B."/>
            <person name="McKernan K."/>
            <person name="Mendez-Lago M."/>
            <person name="Minx P."/>
            <person name="Mollenhauer M.U."/>
            <person name="Montooth K."/>
            <person name="Mount S.M."/>
            <person name="Mu X."/>
            <person name="Myers E."/>
            <person name="Negre B."/>
            <person name="Newfeld S."/>
            <person name="Nielsen R."/>
            <person name="Noor M.A."/>
            <person name="O'Grady P."/>
            <person name="Pachter L."/>
            <person name="Papaceit M."/>
            <person name="Parisi M.J."/>
            <person name="Parisi M."/>
            <person name="Parts L."/>
            <person name="Pedersen J.S."/>
            <person name="Pesole G."/>
            <person name="Phillippy A.M."/>
            <person name="Ponting C.P."/>
            <person name="Pop M."/>
            <person name="Porcelli D."/>
            <person name="Powell J.R."/>
            <person name="Prohaska S."/>
            <person name="Pruitt K."/>
            <person name="Puig M."/>
            <person name="Quesneville H."/>
            <person name="Ram K.R."/>
            <person name="Rand D."/>
            <person name="Rasmussen M.D."/>
            <person name="Reed L.K."/>
            <person name="Reenan R."/>
            <person name="Reily A."/>
            <person name="Remington K.A."/>
            <person name="Rieger T.T."/>
            <person name="Ritchie M.G."/>
            <person name="Robin C."/>
            <person name="Rogers Y.H."/>
            <person name="Rohde C."/>
            <person name="Rozas J."/>
            <person name="Rubenfield M.J."/>
            <person name="Ruiz A."/>
            <person name="Russo S."/>
            <person name="Salzberg S.L."/>
            <person name="Sanchez-Gracia A."/>
            <person name="Saranga D.J."/>
            <person name="Sato H."/>
            <person name="Schaeffer S.W."/>
            <person name="Schatz M.C."/>
            <person name="Schlenke T."/>
            <person name="Schwartz R."/>
            <person name="Segarra C."/>
            <person name="Singh R.S."/>
            <person name="Sirot L."/>
            <person name="Sirota M."/>
            <person name="Sisneros N.B."/>
            <person name="Smith C.D."/>
            <person name="Smith T.F."/>
            <person name="Spieth J."/>
            <person name="Stage D.E."/>
            <person name="Stark A."/>
            <person name="Stephan W."/>
            <person name="Strausberg R.L."/>
            <person name="Strempel S."/>
            <person name="Sturgill D."/>
            <person name="Sutton G."/>
            <person name="Sutton G.G."/>
            <person name="Tao W."/>
            <person name="Teichmann S."/>
            <person name="Tobari Y.N."/>
            <person name="Tomimura Y."/>
            <person name="Tsolas J.M."/>
            <person name="Valente V.L."/>
            <person name="Venter E."/>
            <person name="Venter J.C."/>
            <person name="Vicario S."/>
            <person name="Vieira F.G."/>
            <person name="Vilella A.J."/>
            <person name="Villasante A."/>
            <person name="Walenz B."/>
            <person name="Wang J."/>
            <person name="Wasserman M."/>
            <person name="Watts T."/>
            <person name="Wilson D."/>
            <person name="Wilson R.K."/>
            <person name="Wing R.A."/>
            <person name="Wolfner M.F."/>
            <person name="Wong A."/>
            <person name="Wong G.K."/>
            <person name="Wu C.I."/>
            <person name="Wu G."/>
            <person name="Yamamoto D."/>
            <person name="Yang H.P."/>
            <person name="Yang S.P."/>
            <person name="Yorke J.A."/>
            <person name="Yoshida K."/>
            <person name="Zdobnov E."/>
            <person name="Zhang P."/>
            <person name="Zhang Y."/>
            <person name="Zimin A.V."/>
            <person name="Baldwin J."/>
            <person name="Abdouelleil A."/>
            <person name="Abdulkadir J."/>
            <person name="Abebe A."/>
            <person name="Abera B."/>
            <person name="Abreu J."/>
            <person name="Acer S.C."/>
            <person name="Aftuck L."/>
            <person name="Alexander A."/>
            <person name="An P."/>
            <person name="Anderson E."/>
            <person name="Anderson S."/>
            <person name="Arachi H."/>
            <person name="Azer M."/>
            <person name="Bachantsang P."/>
            <person name="Barry A."/>
            <person name="Bayul T."/>
            <person name="Berlin A."/>
            <person name="Bessette D."/>
            <person name="Bloom T."/>
            <person name="Blye J."/>
            <person name="Boguslavskiy L."/>
            <person name="Bonnet C."/>
            <person name="Boukhgalter B."/>
            <person name="Bourzgui I."/>
            <person name="Brown A."/>
            <person name="Cahill P."/>
            <person name="Channer S."/>
            <person name="Cheshatsang Y."/>
            <person name="Chuda L."/>
            <person name="Citroen M."/>
            <person name="Collymore A."/>
            <person name="Cooke P."/>
            <person name="Costello M."/>
            <person name="D'Aco K."/>
            <person name="Daza R."/>
            <person name="De Haan G."/>
            <person name="DeGray S."/>
            <person name="DeMaso C."/>
            <person name="Dhargay N."/>
            <person name="Dooley K."/>
            <person name="Dooley E."/>
            <person name="Doricent M."/>
            <person name="Dorje P."/>
            <person name="Dorjee K."/>
            <person name="Dupes A."/>
            <person name="Elong R."/>
            <person name="Falk J."/>
            <person name="Farina A."/>
            <person name="Faro S."/>
            <person name="Ferguson D."/>
            <person name="Fisher S."/>
            <person name="Foley C.D."/>
            <person name="Franke A."/>
            <person name="Friedrich D."/>
            <person name="Gadbois L."/>
            <person name="Gearin G."/>
            <person name="Gearin C.R."/>
            <person name="Giannoukos G."/>
            <person name="Goode T."/>
            <person name="Graham J."/>
            <person name="Grandbois E."/>
            <person name="Grewal S."/>
            <person name="Gyaltsen K."/>
            <person name="Hafez N."/>
            <person name="Hagos B."/>
            <person name="Hall J."/>
            <person name="Henson C."/>
            <person name="Hollinger A."/>
            <person name="Honan T."/>
            <person name="Huard M.D."/>
            <person name="Hughes L."/>
            <person name="Hurhula B."/>
            <person name="Husby M.E."/>
            <person name="Kamat A."/>
            <person name="Kanga B."/>
            <person name="Kashin S."/>
            <person name="Khazanovich D."/>
            <person name="Kisner P."/>
            <person name="Lance K."/>
            <person name="Lara M."/>
            <person name="Lee W."/>
            <person name="Lennon N."/>
            <person name="Letendre F."/>
            <person name="LeVine R."/>
            <person name="Lipovsky A."/>
            <person name="Liu X."/>
            <person name="Liu J."/>
            <person name="Liu S."/>
            <person name="Lokyitsang T."/>
            <person name="Lokyitsang Y."/>
            <person name="Lubonja R."/>
            <person name="Lui A."/>
            <person name="MacDonald P."/>
            <person name="Magnisalis V."/>
            <person name="Maru K."/>
            <person name="Matthews C."/>
            <person name="McCusker W."/>
            <person name="McDonough S."/>
            <person name="Mehta T."/>
            <person name="Meldrim J."/>
            <person name="Meneus L."/>
            <person name="Mihai O."/>
            <person name="Mihalev A."/>
            <person name="Mihova T."/>
            <person name="Mittelman R."/>
            <person name="Mlenga V."/>
            <person name="Montmayeur A."/>
            <person name="Mulrain L."/>
            <person name="Navidi A."/>
            <person name="Naylor J."/>
            <person name="Negash T."/>
            <person name="Nguyen T."/>
            <person name="Nguyen N."/>
            <person name="Nicol R."/>
            <person name="Norbu C."/>
            <person name="Norbu N."/>
            <person name="Novod N."/>
            <person name="O'Neill B."/>
            <person name="Osman S."/>
            <person name="Markiewicz E."/>
            <person name="Oyono O.L."/>
            <person name="Patti C."/>
            <person name="Phunkhang P."/>
            <person name="Pierre F."/>
            <person name="Priest M."/>
            <person name="Raghuraman S."/>
            <person name="Rege F."/>
            <person name="Reyes R."/>
            <person name="Rise C."/>
            <person name="Rogov P."/>
            <person name="Ross K."/>
            <person name="Ryan E."/>
            <person name="Settipalli S."/>
            <person name="Shea T."/>
            <person name="Sherpa N."/>
            <person name="Shi L."/>
            <person name="Shih D."/>
            <person name="Sparrow T."/>
            <person name="Spaulding J."/>
            <person name="Stalker J."/>
            <person name="Stange-Thomann N."/>
            <person name="Stavropoulos S."/>
            <person name="Stone C."/>
            <person name="Strader C."/>
            <person name="Tesfaye S."/>
            <person name="Thomson T."/>
            <person name="Thoulutsang Y."/>
            <person name="Thoulutsang D."/>
            <person name="Topham K."/>
            <person name="Topping I."/>
            <person name="Tsamla T."/>
            <person name="Vassiliev H."/>
            <person name="Vo A."/>
            <person name="Wangchuk T."/>
            <person name="Wangdi T."/>
            <person name="Weiand M."/>
            <person name="Wilkinson J."/>
            <person name="Wilson A."/>
            <person name="Yadav S."/>
            <person name="Young G."/>
            <person name="Yu Q."/>
            <person name="Zembek L."/>
            <person name="Zhong D."/>
            <person name="Zimmer A."/>
            <person name="Zwirko Z."/>
            <person name="Jaffe D.B."/>
            <person name="Alvarez P."/>
            <person name="Brockman W."/>
            <person name="Butler J."/>
            <person name="Chin C."/>
            <person name="Gnerre S."/>
            <person name="Grabherr M."/>
            <person name="Kleber M."/>
            <person name="Mauceli E."/>
            <person name="MacCallum I."/>
        </authorList>
    </citation>
    <scope>NUCLEOTIDE SEQUENCE [LARGE SCALE GENOMIC DNA]</scope>
    <source>
        <strain evidence="2">MSH-3 / Tucson 14011-0111.49</strain>
    </source>
</reference>
<name>B4HB48_DROPE</name>
<evidence type="ECO:0000313" key="1">
    <source>
        <dbReference type="EMBL" id="EDW37851.1"/>
    </source>
</evidence>
<dbReference type="HOGENOM" id="CLU_2796668_0_0_1"/>
<evidence type="ECO:0000313" key="2">
    <source>
        <dbReference type="Proteomes" id="UP000008744"/>
    </source>
</evidence>